<evidence type="ECO:0000313" key="4">
    <source>
        <dbReference type="Proteomes" id="UP001202248"/>
    </source>
</evidence>
<comment type="caution">
    <text evidence="3">The sequence shown here is derived from an EMBL/GenBank/DDBJ whole genome shotgun (WGS) entry which is preliminary data.</text>
</comment>
<protein>
    <submittedName>
        <fullName evidence="3">SUMF1/EgtB/PvdO family nonheme iron enzyme</fullName>
    </submittedName>
</protein>
<feature type="region of interest" description="Disordered" evidence="1">
    <location>
        <begin position="106"/>
        <end position="131"/>
    </location>
</feature>
<dbReference type="EMBL" id="JAKWBL010000003">
    <property type="protein sequence ID" value="MCH5599310.1"/>
    <property type="molecule type" value="Genomic_DNA"/>
</dbReference>
<evidence type="ECO:0000313" key="3">
    <source>
        <dbReference type="EMBL" id="MCH5599310.1"/>
    </source>
</evidence>
<dbReference type="InterPro" id="IPR051043">
    <property type="entry name" value="Sulfatase_Mod_Factor_Kinase"/>
</dbReference>
<keyword evidence="4" id="KW-1185">Reference proteome</keyword>
<proteinExistence type="predicted"/>
<evidence type="ECO:0000256" key="1">
    <source>
        <dbReference type="SAM" id="MobiDB-lite"/>
    </source>
</evidence>
<organism evidence="3 4">
    <name type="scientific">Niabella ginsengisoli</name>
    <dbReference type="NCBI Taxonomy" id="522298"/>
    <lineage>
        <taxon>Bacteria</taxon>
        <taxon>Pseudomonadati</taxon>
        <taxon>Bacteroidota</taxon>
        <taxon>Chitinophagia</taxon>
        <taxon>Chitinophagales</taxon>
        <taxon>Chitinophagaceae</taxon>
        <taxon>Niabella</taxon>
    </lineage>
</organism>
<dbReference type="Pfam" id="PF03781">
    <property type="entry name" value="FGE-sulfatase"/>
    <property type="match status" value="1"/>
</dbReference>
<feature type="domain" description="Sulfatase-modifying factor enzyme-like" evidence="2">
    <location>
        <begin position="36"/>
        <end position="105"/>
    </location>
</feature>
<sequence length="131" mass="14472">MIIELSKNITVLLLATLLMIQCKSKKTGGENEQVDATGMVLIPGGTFIMGSKNNDISQATAYKVKLDSFYMDATEVTNDEFARFVNETGYKTIAERPIDWDEIKKQLPPGTPKPDESMLQPGSLIFDPAKI</sequence>
<accession>A0ABS9SLQ9</accession>
<dbReference type="Proteomes" id="UP001202248">
    <property type="component" value="Unassembled WGS sequence"/>
</dbReference>
<dbReference type="InterPro" id="IPR042095">
    <property type="entry name" value="SUMF_sf"/>
</dbReference>
<evidence type="ECO:0000259" key="2">
    <source>
        <dbReference type="Pfam" id="PF03781"/>
    </source>
</evidence>
<dbReference type="PANTHER" id="PTHR23150:SF19">
    <property type="entry name" value="FORMYLGLYCINE-GENERATING ENZYME"/>
    <property type="match status" value="1"/>
</dbReference>
<name>A0ABS9SLQ9_9BACT</name>
<dbReference type="SUPFAM" id="SSF56436">
    <property type="entry name" value="C-type lectin-like"/>
    <property type="match status" value="1"/>
</dbReference>
<gene>
    <name evidence="3" type="ORF">MKP09_16035</name>
</gene>
<dbReference type="RefSeq" id="WP_240831072.1">
    <property type="nucleotide sequence ID" value="NZ_JAKWBL010000003.1"/>
</dbReference>
<dbReference type="Gene3D" id="3.90.1580.10">
    <property type="entry name" value="paralog of FGE (formylglycine-generating enzyme)"/>
    <property type="match status" value="1"/>
</dbReference>
<dbReference type="PANTHER" id="PTHR23150">
    <property type="entry name" value="SULFATASE MODIFYING FACTOR 1, 2"/>
    <property type="match status" value="1"/>
</dbReference>
<reference evidence="3 4" key="1">
    <citation type="submission" date="2022-02" db="EMBL/GenBank/DDBJ databases">
        <authorList>
            <person name="Min J."/>
        </authorList>
    </citation>
    <scope>NUCLEOTIDE SEQUENCE [LARGE SCALE GENOMIC DNA]</scope>
    <source>
        <strain evidence="3 4">GR10-1</strain>
    </source>
</reference>
<dbReference type="InterPro" id="IPR016187">
    <property type="entry name" value="CTDL_fold"/>
</dbReference>
<dbReference type="InterPro" id="IPR005532">
    <property type="entry name" value="SUMF_dom"/>
</dbReference>